<dbReference type="CDD" id="cd03416">
    <property type="entry name" value="CbiX_SirB_N"/>
    <property type="match status" value="1"/>
</dbReference>
<dbReference type="FunFam" id="3.40.50.1400:FF:000021">
    <property type="entry name" value="Sirohydrochlorin ferrochelatase B"/>
    <property type="match status" value="1"/>
</dbReference>
<dbReference type="AlphaFoldDB" id="A0A816ZN53"/>
<dbReference type="Proteomes" id="UP001295469">
    <property type="component" value="Chromosome A08"/>
</dbReference>
<accession>A0A816ZN53</accession>
<organism evidence="3">
    <name type="scientific">Brassica napus</name>
    <name type="common">Rape</name>
    <dbReference type="NCBI Taxonomy" id="3708"/>
    <lineage>
        <taxon>Eukaryota</taxon>
        <taxon>Viridiplantae</taxon>
        <taxon>Streptophyta</taxon>
        <taxon>Embryophyta</taxon>
        <taxon>Tracheophyta</taxon>
        <taxon>Spermatophyta</taxon>
        <taxon>Magnoliopsida</taxon>
        <taxon>eudicotyledons</taxon>
        <taxon>Gunneridae</taxon>
        <taxon>Pentapetalae</taxon>
        <taxon>rosids</taxon>
        <taxon>malvids</taxon>
        <taxon>Brassicales</taxon>
        <taxon>Brassicaceae</taxon>
        <taxon>Brassiceae</taxon>
        <taxon>Brassica</taxon>
    </lineage>
</organism>
<dbReference type="InterPro" id="IPR050963">
    <property type="entry name" value="Sirohydro_Cobaltochel/CbiX"/>
</dbReference>
<sequence>MSSMAATQSHFFINLRISSQRFFYHSLPLSPFLLLFCSILKFSPLNFCCCSNLRADAPVSSSSCEMNRPWALPCSLKVDNVQSRRIKRRGSPCLARFENGELLRSGIGDADGIIIVDHGSRRRESNIMLEEFVKMFKDNTGYPIVEPAHMELAEPSIKSAFSLCVQQGAKRVVVSPFFLFPGRHWHQDIPALTADAAKEFPSISYLITAPLGLHNLLIDVVNDRIQHCLSHVEGDADECLVCAGTNKCKLYNSSEAQM</sequence>
<dbReference type="GO" id="GO:0016829">
    <property type="term" value="F:lyase activity"/>
    <property type="evidence" value="ECO:0007669"/>
    <property type="project" value="UniProtKB-KW"/>
</dbReference>
<reference evidence="3" key="1">
    <citation type="submission" date="2021-01" db="EMBL/GenBank/DDBJ databases">
        <authorList>
            <consortium name="Genoscope - CEA"/>
            <person name="William W."/>
        </authorList>
    </citation>
    <scope>NUCLEOTIDE SEQUENCE</scope>
</reference>
<keyword evidence="1" id="KW-0479">Metal-binding</keyword>
<dbReference type="PANTHER" id="PTHR33542:SF3">
    <property type="entry name" value="SIROHYDROCHLORIN FERROCHELATASE, CHLOROPLASTIC"/>
    <property type="match status" value="1"/>
</dbReference>
<dbReference type="Pfam" id="PF01903">
    <property type="entry name" value="CbiX"/>
    <property type="match status" value="1"/>
</dbReference>
<dbReference type="PANTHER" id="PTHR33542">
    <property type="entry name" value="SIROHYDROCHLORIN FERROCHELATASE, CHLOROPLASTIC"/>
    <property type="match status" value="1"/>
</dbReference>
<name>A0A816ZN53_BRANA</name>
<dbReference type="SUPFAM" id="SSF53800">
    <property type="entry name" value="Chelatase"/>
    <property type="match status" value="1"/>
</dbReference>
<evidence type="ECO:0000256" key="1">
    <source>
        <dbReference type="ARBA" id="ARBA00022723"/>
    </source>
</evidence>
<dbReference type="GO" id="GO:0046872">
    <property type="term" value="F:metal ion binding"/>
    <property type="evidence" value="ECO:0007669"/>
    <property type="project" value="UniProtKB-KW"/>
</dbReference>
<protein>
    <submittedName>
        <fullName evidence="3">(rape) hypothetical protein</fullName>
    </submittedName>
</protein>
<proteinExistence type="predicted"/>
<dbReference type="InterPro" id="IPR002762">
    <property type="entry name" value="CbiX-like"/>
</dbReference>
<evidence type="ECO:0000313" key="3">
    <source>
        <dbReference type="EMBL" id="CAF2216197.1"/>
    </source>
</evidence>
<dbReference type="EMBL" id="HG994362">
    <property type="protein sequence ID" value="CAF2216197.1"/>
    <property type="molecule type" value="Genomic_DNA"/>
</dbReference>
<gene>
    <name evidence="3" type="ORF">DARMORV10_A08P03300.1</name>
</gene>
<evidence type="ECO:0000256" key="2">
    <source>
        <dbReference type="ARBA" id="ARBA00023239"/>
    </source>
</evidence>
<keyword evidence="2" id="KW-0456">Lyase</keyword>
<dbReference type="Gene3D" id="3.40.50.1400">
    <property type="match status" value="1"/>
</dbReference>